<comment type="caution">
    <text evidence="3">Lacks conserved residue(s) required for the propagation of feature annotation.</text>
</comment>
<keyword evidence="8" id="KW-1185">Reference proteome</keyword>
<dbReference type="Proteomes" id="UP000225706">
    <property type="component" value="Unassembled WGS sequence"/>
</dbReference>
<evidence type="ECO:0000256" key="5">
    <source>
        <dbReference type="SAM" id="SignalP"/>
    </source>
</evidence>
<dbReference type="STRING" id="50429.A0A2B4RRP8"/>
<dbReference type="FunFam" id="2.60.120.290:FF:000005">
    <property type="entry name" value="Procollagen C-endopeptidase enhancer 1"/>
    <property type="match status" value="1"/>
</dbReference>
<dbReference type="FunFam" id="2.60.120.290:FF:000013">
    <property type="entry name" value="Membrane frizzled-related protein"/>
    <property type="match status" value="1"/>
</dbReference>
<dbReference type="SUPFAM" id="SSF49854">
    <property type="entry name" value="Spermadhesin, CUB domain"/>
    <property type="match status" value="5"/>
</dbReference>
<dbReference type="PANTHER" id="PTHR24251">
    <property type="entry name" value="OVOCHYMASE-RELATED"/>
    <property type="match status" value="1"/>
</dbReference>
<keyword evidence="4" id="KW-1133">Transmembrane helix</keyword>
<dbReference type="Pfam" id="PF00431">
    <property type="entry name" value="CUB"/>
    <property type="match status" value="5"/>
</dbReference>
<dbReference type="OrthoDB" id="5969472at2759"/>
<dbReference type="PROSITE" id="PS01180">
    <property type="entry name" value="CUB"/>
    <property type="match status" value="5"/>
</dbReference>
<keyword evidence="2" id="KW-1015">Disulfide bond</keyword>
<proteinExistence type="predicted"/>
<feature type="transmembrane region" description="Helical" evidence="4">
    <location>
        <begin position="661"/>
        <end position="682"/>
    </location>
</feature>
<keyword evidence="5" id="KW-0732">Signal</keyword>
<feature type="signal peptide" evidence="5">
    <location>
        <begin position="1"/>
        <end position="19"/>
    </location>
</feature>
<protein>
    <submittedName>
        <fullName evidence="7">Tolloid-like protein 1</fullName>
    </submittedName>
</protein>
<keyword evidence="1" id="KW-0677">Repeat</keyword>
<dbReference type="InterPro" id="IPR035914">
    <property type="entry name" value="Sperma_CUB_dom_sf"/>
</dbReference>
<evidence type="ECO:0000313" key="8">
    <source>
        <dbReference type="Proteomes" id="UP000225706"/>
    </source>
</evidence>
<dbReference type="CDD" id="cd00041">
    <property type="entry name" value="CUB"/>
    <property type="match status" value="5"/>
</dbReference>
<dbReference type="SMART" id="SM00042">
    <property type="entry name" value="CUB"/>
    <property type="match status" value="5"/>
</dbReference>
<reference evidence="8" key="1">
    <citation type="journal article" date="2017" name="bioRxiv">
        <title>Comparative analysis of the genomes of Stylophora pistillata and Acropora digitifera provides evidence for extensive differences between species of corals.</title>
        <authorList>
            <person name="Voolstra C.R."/>
            <person name="Li Y."/>
            <person name="Liew Y.J."/>
            <person name="Baumgarten S."/>
            <person name="Zoccola D."/>
            <person name="Flot J.-F."/>
            <person name="Tambutte S."/>
            <person name="Allemand D."/>
            <person name="Aranda M."/>
        </authorList>
    </citation>
    <scope>NUCLEOTIDE SEQUENCE [LARGE SCALE GENOMIC DNA]</scope>
</reference>
<sequence>MSFVLVFCSLLCKLAVTEGLSCSYSNSRDQNMNILLQSSSGVFESPGYPDGYSFDLISQCRWKLIAPPGRMVRLTFLSFQMNDYDQVEIKDRGDNWSTYRSIIRSGYLPTFTVFSTGQQLEVKVSGNPGKTGPGFFANYTMIPAAVSHGKCNPEKNTTVQLTGEGMSFFTPGFPMYLGKGAACVWNITVSRGKFIKLTFWSFRASGCDGNYANVSEVTNGTQTFLNKFCSSQDGTDQVVYSTGHNLVVSGLFKKGGFVATFEAVTSIPGGDSCLNDREIELSKNSSELASYGFPNLYPNDAKCTWTITAPPGYLIQLTFNSFNLEPSQNCKKDFVKVEEGALYFGYPGNTVLGMFCGSSLPPVIRSKFSTMYVDFETDSSGMYRGFHASFMTFPDPGVGPCKLEGVDNVFRVTDSKGEIFSPKFPPGTPPRDMMCTWTITVPERHFVRFNLIEYKFHNYCGKWNTSLEIRDGGSSASNLLKLYCEDTFYGLELFSSGRQLWVRFQSPKADWSFLPRFSAVFEAVKQLPAPYSCVTNTRNFELSSETGALASYNYPLAYDLPIGVDCTWTIRTGKLKKIQLSFDSFNLTDTKPECSHSDYVEVGDGEWSGVWTLIGRFCGSQIPPVINSNKSTMLVRLVTTGKTKHPGFKASYKSVVATEGILVILAGCLGGVLLCLVIGIGCHRYCRSRRERATRDGGIEVVLLHEENAAEL</sequence>
<gene>
    <name evidence="7" type="primary">tll1</name>
    <name evidence="7" type="ORF">AWC38_SpisGene16137</name>
</gene>
<keyword evidence="4" id="KW-0812">Transmembrane</keyword>
<accession>A0A2B4RRP8</accession>
<evidence type="ECO:0000256" key="2">
    <source>
        <dbReference type="ARBA" id="ARBA00023157"/>
    </source>
</evidence>
<feature type="domain" description="CUB" evidence="6">
    <location>
        <begin position="151"/>
        <end position="264"/>
    </location>
</feature>
<organism evidence="7 8">
    <name type="scientific">Stylophora pistillata</name>
    <name type="common">Smooth cauliflower coral</name>
    <dbReference type="NCBI Taxonomy" id="50429"/>
    <lineage>
        <taxon>Eukaryota</taxon>
        <taxon>Metazoa</taxon>
        <taxon>Cnidaria</taxon>
        <taxon>Anthozoa</taxon>
        <taxon>Hexacorallia</taxon>
        <taxon>Scleractinia</taxon>
        <taxon>Astrocoeniina</taxon>
        <taxon>Pocilloporidae</taxon>
        <taxon>Stylophora</taxon>
    </lineage>
</organism>
<feature type="chain" id="PRO_5012089424" evidence="5">
    <location>
        <begin position="20"/>
        <end position="712"/>
    </location>
</feature>
<dbReference type="EMBL" id="LSMT01000359">
    <property type="protein sequence ID" value="PFX19453.1"/>
    <property type="molecule type" value="Genomic_DNA"/>
</dbReference>
<evidence type="ECO:0000256" key="1">
    <source>
        <dbReference type="ARBA" id="ARBA00022737"/>
    </source>
</evidence>
<evidence type="ECO:0000256" key="4">
    <source>
        <dbReference type="SAM" id="Phobius"/>
    </source>
</evidence>
<evidence type="ECO:0000313" key="7">
    <source>
        <dbReference type="EMBL" id="PFX19453.1"/>
    </source>
</evidence>
<evidence type="ECO:0000259" key="6">
    <source>
        <dbReference type="PROSITE" id="PS01180"/>
    </source>
</evidence>
<dbReference type="AlphaFoldDB" id="A0A2B4RRP8"/>
<dbReference type="PANTHER" id="PTHR24251:SF40">
    <property type="entry name" value="CUB DOMAIN-CONTAINING PROTEIN"/>
    <property type="match status" value="1"/>
</dbReference>
<dbReference type="Gene3D" id="2.60.120.290">
    <property type="entry name" value="Spermadhesin, CUB domain"/>
    <property type="match status" value="5"/>
</dbReference>
<name>A0A2B4RRP8_STYPI</name>
<keyword evidence="4" id="KW-0472">Membrane</keyword>
<feature type="domain" description="CUB" evidence="6">
    <location>
        <begin position="22"/>
        <end position="142"/>
    </location>
</feature>
<feature type="domain" description="CUB" evidence="6">
    <location>
        <begin position="401"/>
        <end position="524"/>
    </location>
</feature>
<feature type="domain" description="CUB" evidence="6">
    <location>
        <begin position="533"/>
        <end position="655"/>
    </location>
</feature>
<feature type="domain" description="CUB" evidence="6">
    <location>
        <begin position="273"/>
        <end position="393"/>
    </location>
</feature>
<comment type="caution">
    <text evidence="7">The sequence shown here is derived from an EMBL/GenBank/DDBJ whole genome shotgun (WGS) entry which is preliminary data.</text>
</comment>
<dbReference type="InterPro" id="IPR000859">
    <property type="entry name" value="CUB_dom"/>
</dbReference>
<evidence type="ECO:0000256" key="3">
    <source>
        <dbReference type="PROSITE-ProRule" id="PRU00059"/>
    </source>
</evidence>